<keyword evidence="3 8" id="KW-0812">Transmembrane</keyword>
<evidence type="ECO:0000256" key="6">
    <source>
        <dbReference type="ARBA" id="ARBA00038076"/>
    </source>
</evidence>
<evidence type="ECO:0000256" key="4">
    <source>
        <dbReference type="ARBA" id="ARBA00022989"/>
    </source>
</evidence>
<evidence type="ECO:0000256" key="3">
    <source>
        <dbReference type="ARBA" id="ARBA00022692"/>
    </source>
</evidence>
<evidence type="ECO:0000313" key="10">
    <source>
        <dbReference type="EMBL" id="GLF94413.1"/>
    </source>
</evidence>
<keyword evidence="4 8" id="KW-1133">Transmembrane helix</keyword>
<evidence type="ECO:0000256" key="8">
    <source>
        <dbReference type="SAM" id="Phobius"/>
    </source>
</evidence>
<feature type="domain" description="ABC3 transporter permease C-terminal" evidence="9">
    <location>
        <begin position="224"/>
        <end position="326"/>
    </location>
</feature>
<comment type="subcellular location">
    <subcellularLocation>
        <location evidence="1">Cell membrane</location>
        <topology evidence="1">Multi-pass membrane protein</topology>
    </subcellularLocation>
</comment>
<dbReference type="PANTHER" id="PTHR30572:SF4">
    <property type="entry name" value="ABC TRANSPORTER PERMEASE YTRF"/>
    <property type="match status" value="1"/>
</dbReference>
<feature type="transmembrane region" description="Helical" evidence="8">
    <location>
        <begin position="216"/>
        <end position="240"/>
    </location>
</feature>
<feature type="region of interest" description="Disordered" evidence="7">
    <location>
        <begin position="74"/>
        <end position="95"/>
    </location>
</feature>
<gene>
    <name evidence="10" type="ORF">SYYSPA8_08970</name>
</gene>
<keyword evidence="2" id="KW-1003">Cell membrane</keyword>
<dbReference type="Pfam" id="PF02687">
    <property type="entry name" value="FtsX"/>
    <property type="match status" value="2"/>
</dbReference>
<dbReference type="PANTHER" id="PTHR30572">
    <property type="entry name" value="MEMBRANE COMPONENT OF TRANSPORTER-RELATED"/>
    <property type="match status" value="1"/>
</dbReference>
<organism evidence="10 11">
    <name type="scientific">Streptomyces yaizuensis</name>
    <dbReference type="NCBI Taxonomy" id="2989713"/>
    <lineage>
        <taxon>Bacteria</taxon>
        <taxon>Bacillati</taxon>
        <taxon>Actinomycetota</taxon>
        <taxon>Actinomycetes</taxon>
        <taxon>Kitasatosporales</taxon>
        <taxon>Streptomycetaceae</taxon>
        <taxon>Streptomyces</taxon>
    </lineage>
</organism>
<dbReference type="EMBL" id="BSBI01000003">
    <property type="protein sequence ID" value="GLF94413.1"/>
    <property type="molecule type" value="Genomic_DNA"/>
</dbReference>
<keyword evidence="5 8" id="KW-0472">Membrane</keyword>
<comment type="caution">
    <text evidence="10">The sequence shown here is derived from an EMBL/GenBank/DDBJ whole genome shotgun (WGS) entry which is preliminary data.</text>
</comment>
<keyword evidence="11" id="KW-1185">Reference proteome</keyword>
<dbReference type="InterPro" id="IPR003838">
    <property type="entry name" value="ABC3_permease_C"/>
</dbReference>
<feature type="transmembrane region" description="Helical" evidence="8">
    <location>
        <begin position="314"/>
        <end position="335"/>
    </location>
</feature>
<feature type="transmembrane region" description="Helical" evidence="8">
    <location>
        <begin position="732"/>
        <end position="762"/>
    </location>
</feature>
<feature type="transmembrane region" description="Helical" evidence="8">
    <location>
        <begin position="47"/>
        <end position="70"/>
    </location>
</feature>
<evidence type="ECO:0000256" key="1">
    <source>
        <dbReference type="ARBA" id="ARBA00004651"/>
    </source>
</evidence>
<reference evidence="10 11" key="1">
    <citation type="submission" date="2022-10" db="EMBL/GenBank/DDBJ databases">
        <title>Draft genome sequence of Streptomyces sp. YSPA8.</title>
        <authorList>
            <person name="Moriuchi R."/>
            <person name="Dohra H."/>
            <person name="Yamamura H."/>
            <person name="Kodani S."/>
        </authorList>
    </citation>
    <scope>NUCLEOTIDE SEQUENCE [LARGE SCALE GENOMIC DNA]</scope>
    <source>
        <strain evidence="10 11">YSPA8</strain>
    </source>
</reference>
<evidence type="ECO:0000256" key="2">
    <source>
        <dbReference type="ARBA" id="ARBA00022475"/>
    </source>
</evidence>
<protein>
    <submittedName>
        <fullName evidence="10">FtsX-like permease family protein</fullName>
    </submittedName>
</protein>
<name>A0ABQ5NVL5_9ACTN</name>
<evidence type="ECO:0000313" key="11">
    <source>
        <dbReference type="Proteomes" id="UP001291653"/>
    </source>
</evidence>
<feature type="transmembrane region" description="Helical" evidence="8">
    <location>
        <begin position="435"/>
        <end position="456"/>
    </location>
</feature>
<feature type="transmembrane region" description="Helical" evidence="8">
    <location>
        <begin position="683"/>
        <end position="702"/>
    </location>
</feature>
<feature type="transmembrane region" description="Helical" evidence="8">
    <location>
        <begin position="272"/>
        <end position="294"/>
    </location>
</feature>
<evidence type="ECO:0000256" key="7">
    <source>
        <dbReference type="SAM" id="MobiDB-lite"/>
    </source>
</evidence>
<evidence type="ECO:0000256" key="5">
    <source>
        <dbReference type="ARBA" id="ARBA00023136"/>
    </source>
</evidence>
<comment type="similarity">
    <text evidence="6">Belongs to the ABC-4 integral membrane protein family.</text>
</comment>
<dbReference type="RefSeq" id="WP_323446503.1">
    <property type="nucleotide sequence ID" value="NZ_BSBI01000003.1"/>
</dbReference>
<dbReference type="Proteomes" id="UP001291653">
    <property type="component" value="Unassembled WGS sequence"/>
</dbReference>
<evidence type="ECO:0000259" key="9">
    <source>
        <dbReference type="Pfam" id="PF02687"/>
    </source>
</evidence>
<feature type="transmembrane region" description="Helical" evidence="8">
    <location>
        <begin position="388"/>
        <end position="414"/>
    </location>
</feature>
<accession>A0ABQ5NVL5</accession>
<sequence>MTLSVRRRPAAPPVRTRPGPLQRWAHDLALGLRFGVAGGREGWIRNALTAVGVGLGVAFLLLAASVPQIMDSRNERLTARTPSTVDQREDPTPSGTSVLVLHVSTEYRSEPVIGQLLRPEGDRPALPPGVSRIPGPGEMLVSPALGRLLRSPEGAALAQRLDDRVVGTVGGSGLVDPGELLFYAGSDTLTAPGMAFRTDGFGPTEFGFTSGPIDPVLTALGTLITVVLLVPVAVFIGIALRFGGDRRDRRLAALRLVGADMGTVRRIAAGEALFAALLGVVTGCAVFATGRLAAGSVRIWGLSAFPSDVVPVPWLAALILAAVPVVSVPLTLFTLRSVVVDPLGVVRRSAPRGRRLWWRLLTPAAGVAILSFSDRIPDWSGPEQPFPLALGATLVLLGVTALFPWLVGAVVGRLRGGPLSFQLAVRGLQLRSGTATRAVSGIMVAVAGVIALQMVFAGMHEDQRRASGRSPAWRVVEVTDARPDAGFAARMAREFRATAGVAGVVPMVTSTARYPAPGPVEEQPFSPVVIADCPELRKLARIRTCADGDTFVANMPSENVDSYVNQAARRGEELIVDRVDAGGWRGEPAVPGFRWRLPADAEAVTSRQDVAGWHHEGIYATPGALDPGRLRNGGTTVLVRVDDDVPGTHDRVRDTAARISPALAVWSSRSMDRDQKFRSMHNVLLAGATATMVLIAASMVITQIEQLRERRRLLSVLLAFGTRRSTLAWSQLWQTVLPVVLGTVVAAVGGLVLGTVMLRLIAMPLVDWWGFLPVAGTGAGVILLVALVGLPALWRMMRTDGLRTE</sequence>
<feature type="transmembrane region" description="Helical" evidence="8">
    <location>
        <begin position="768"/>
        <end position="794"/>
    </location>
</feature>
<proteinExistence type="inferred from homology"/>
<feature type="transmembrane region" description="Helical" evidence="8">
    <location>
        <begin position="356"/>
        <end position="376"/>
    </location>
</feature>
<dbReference type="InterPro" id="IPR050250">
    <property type="entry name" value="Macrolide_Exporter_MacB"/>
</dbReference>
<feature type="domain" description="ABC3 transporter permease C-terminal" evidence="9">
    <location>
        <begin position="688"/>
        <end position="799"/>
    </location>
</feature>